<dbReference type="PANTHER" id="PTHR43575">
    <property type="entry name" value="PROTEIN ABCI7, CHLOROPLASTIC"/>
    <property type="match status" value="1"/>
</dbReference>
<dbReference type="SUPFAM" id="SSF101960">
    <property type="entry name" value="Stabilizer of iron transporter SufD"/>
    <property type="match status" value="1"/>
</dbReference>
<dbReference type="GO" id="GO:0016226">
    <property type="term" value="P:iron-sulfur cluster assembly"/>
    <property type="evidence" value="ECO:0007669"/>
    <property type="project" value="InterPro"/>
</dbReference>
<proteinExistence type="inferred from homology"/>
<evidence type="ECO:0000313" key="4">
    <source>
        <dbReference type="EMBL" id="GFE84429.1"/>
    </source>
</evidence>
<organism evidence="4 5">
    <name type="scientific">Steroidobacter agaridevorans</name>
    <dbReference type="NCBI Taxonomy" id="2695856"/>
    <lineage>
        <taxon>Bacteria</taxon>
        <taxon>Pseudomonadati</taxon>
        <taxon>Pseudomonadota</taxon>
        <taxon>Gammaproteobacteria</taxon>
        <taxon>Steroidobacterales</taxon>
        <taxon>Steroidobacteraceae</taxon>
        <taxon>Steroidobacter</taxon>
    </lineage>
</organism>
<dbReference type="InterPro" id="IPR055346">
    <property type="entry name" value="Fe-S_cluster_assembly_SufBD"/>
</dbReference>
<dbReference type="InterPro" id="IPR011542">
    <property type="entry name" value="SUF_FeS_clus_asmbl_SufD"/>
</dbReference>
<dbReference type="NCBIfam" id="TIGR01981">
    <property type="entry name" value="sufD"/>
    <property type="match status" value="1"/>
</dbReference>
<name>A0A829YMN6_9GAMM</name>
<keyword evidence="5" id="KW-1185">Reference proteome</keyword>
<dbReference type="Pfam" id="PF01458">
    <property type="entry name" value="SUFBD_core"/>
    <property type="match status" value="1"/>
</dbReference>
<comment type="caution">
    <text evidence="4">The sequence shown here is derived from an EMBL/GenBank/DDBJ whole genome shotgun (WGS) entry which is preliminary data.</text>
</comment>
<evidence type="ECO:0000259" key="3">
    <source>
        <dbReference type="Pfam" id="PF19295"/>
    </source>
</evidence>
<comment type="similarity">
    <text evidence="1">Belongs to the iron-sulfur cluster assembly SufBD family.</text>
</comment>
<dbReference type="EMBL" id="BLJN01000009">
    <property type="protein sequence ID" value="GFE84429.1"/>
    <property type="molecule type" value="Genomic_DNA"/>
</dbReference>
<dbReference type="PANTHER" id="PTHR43575:SF1">
    <property type="entry name" value="PROTEIN ABCI7, CHLOROPLASTIC"/>
    <property type="match status" value="1"/>
</dbReference>
<sequence length="440" mass="47909">MSAVGAKSTASPIERYKAAFDARWQGNDELTALRRAALDQFLSTGFPTQRDEAWKYTNLRRLETRSFTPADASALDAHQPDWLTTAGTRIVLVNGHWLPALSSQTAQPPGVTVLTLKQWFQREPAAVAAYLKEHDQLTGNALEQLNLAFFEDGVVVNLADNAVLDAPIYIVHQSTTGAAGCMSHPRVMVRAGRNSRATIIEHYLGANEAEYFTNAVTRFEIAAGGAITHYRGQREAPRAFHIGHIQTKLAKDARYSIHDIQLGASLGRTGITAVLEGSGAHAALFGLLTPMGTQHLDAHTRIDHIAPHTTSEEDYRGIAGGKGRGVFNGKIIVRPDAQKIDSRQSSRNLLLSPTAEIDTKPELEIYANDVKCSHGATTGQLDATALFYLRSRGLSESDARALLIRAFAESILSTIGLEPVRAALEKQIDERFKLANEAKA</sequence>
<feature type="domain" description="SUF system FeS cluster assembly SufBD core" evidence="2">
    <location>
        <begin position="178"/>
        <end position="407"/>
    </location>
</feature>
<evidence type="ECO:0000256" key="1">
    <source>
        <dbReference type="ARBA" id="ARBA00043967"/>
    </source>
</evidence>
<gene>
    <name evidence="4" type="primary">sufD</name>
    <name evidence="4" type="ORF">GCM10011487_64290</name>
</gene>
<protein>
    <submittedName>
        <fullName evidence="4">Fe-S cluster assembly protein SufD</fullName>
    </submittedName>
</protein>
<dbReference type="Proteomes" id="UP000445000">
    <property type="component" value="Unassembled WGS sequence"/>
</dbReference>
<reference evidence="5" key="1">
    <citation type="submission" date="2020-01" db="EMBL/GenBank/DDBJ databases">
        <title>'Steroidobacter agaridevorans' sp. nov., agar-degrading bacteria isolated from rhizosphere soils.</title>
        <authorList>
            <person name="Ikenaga M."/>
            <person name="Kataoka M."/>
            <person name="Murouchi A."/>
            <person name="Katsuragi S."/>
            <person name="Sakai M."/>
        </authorList>
    </citation>
    <scope>NUCLEOTIDE SEQUENCE [LARGE SCALE GENOMIC DNA]</scope>
    <source>
        <strain evidence="5">YU21-B</strain>
    </source>
</reference>
<dbReference type="InterPro" id="IPR037284">
    <property type="entry name" value="SUF_FeS_clus_asmbl_SufBD_sf"/>
</dbReference>
<evidence type="ECO:0000313" key="5">
    <source>
        <dbReference type="Proteomes" id="UP000445000"/>
    </source>
</evidence>
<dbReference type="Pfam" id="PF19295">
    <property type="entry name" value="SufBD_N"/>
    <property type="match status" value="1"/>
</dbReference>
<dbReference type="AlphaFoldDB" id="A0A829YMN6"/>
<dbReference type="RefSeq" id="WP_161816036.1">
    <property type="nucleotide sequence ID" value="NZ_BLJN01000009.1"/>
</dbReference>
<feature type="domain" description="SUF system FeS cluster assembly SufBD N-terminal" evidence="3">
    <location>
        <begin position="28"/>
        <end position="170"/>
    </location>
</feature>
<dbReference type="InterPro" id="IPR045595">
    <property type="entry name" value="SufBD_N"/>
</dbReference>
<accession>A0A829YMN6</accession>
<evidence type="ECO:0000259" key="2">
    <source>
        <dbReference type="Pfam" id="PF01458"/>
    </source>
</evidence>
<dbReference type="InterPro" id="IPR000825">
    <property type="entry name" value="SUF_FeS_clus_asmbl_SufBD_core"/>
</dbReference>